<dbReference type="Pfam" id="PF03551">
    <property type="entry name" value="PadR"/>
    <property type="match status" value="1"/>
</dbReference>
<dbReference type="PANTHER" id="PTHR33169:SF14">
    <property type="entry name" value="TRANSCRIPTIONAL REGULATOR RV3488"/>
    <property type="match status" value="1"/>
</dbReference>
<evidence type="ECO:0000313" key="3">
    <source>
        <dbReference type="Proteomes" id="UP000580344"/>
    </source>
</evidence>
<organism evidence="2 3">
    <name type="scientific">Empedobacter stercoris</name>
    <dbReference type="NCBI Taxonomy" id="1628248"/>
    <lineage>
        <taxon>Bacteria</taxon>
        <taxon>Pseudomonadati</taxon>
        <taxon>Bacteroidota</taxon>
        <taxon>Flavobacteriia</taxon>
        <taxon>Flavobacteriales</taxon>
        <taxon>Weeksellaceae</taxon>
        <taxon>Empedobacter</taxon>
    </lineage>
</organism>
<dbReference type="Gene3D" id="1.10.10.10">
    <property type="entry name" value="Winged helix-like DNA-binding domain superfamily/Winged helix DNA-binding domain"/>
    <property type="match status" value="1"/>
</dbReference>
<dbReference type="InterPro" id="IPR036388">
    <property type="entry name" value="WH-like_DNA-bd_sf"/>
</dbReference>
<dbReference type="InterPro" id="IPR052509">
    <property type="entry name" value="Metal_resp_DNA-bind_regulator"/>
</dbReference>
<proteinExistence type="predicted"/>
<name>A0ABX1WQ39_9FLAO</name>
<dbReference type="SUPFAM" id="SSF46785">
    <property type="entry name" value="Winged helix' DNA-binding domain"/>
    <property type="match status" value="1"/>
</dbReference>
<accession>A0ABX1WQ39</accession>
<feature type="domain" description="Transcription regulator PadR N-terminal" evidence="1">
    <location>
        <begin position="15"/>
        <end position="86"/>
    </location>
</feature>
<gene>
    <name evidence="2" type="ORF">HMH06_12670</name>
</gene>
<keyword evidence="3" id="KW-1185">Reference proteome</keyword>
<reference evidence="2 3" key="1">
    <citation type="submission" date="2020-05" db="EMBL/GenBank/DDBJ databases">
        <title>Tigecycline resistant gene in Empedobacter stercoris.</title>
        <authorList>
            <person name="Chen Y."/>
            <person name="Cheng Y."/>
            <person name="Zhou K."/>
        </authorList>
    </citation>
    <scope>NUCLEOTIDE SEQUENCE [LARGE SCALE GENOMIC DNA]</scope>
    <source>
        <strain evidence="2 3">ES202</strain>
    </source>
</reference>
<dbReference type="RefSeq" id="WP_171623954.1">
    <property type="nucleotide sequence ID" value="NZ_CP053698.1"/>
</dbReference>
<dbReference type="Proteomes" id="UP000580344">
    <property type="component" value="Unassembled WGS sequence"/>
</dbReference>
<dbReference type="InterPro" id="IPR036390">
    <property type="entry name" value="WH_DNA-bd_sf"/>
</dbReference>
<evidence type="ECO:0000313" key="2">
    <source>
        <dbReference type="EMBL" id="NOJ76664.1"/>
    </source>
</evidence>
<dbReference type="PANTHER" id="PTHR33169">
    <property type="entry name" value="PADR-FAMILY TRANSCRIPTIONAL REGULATOR"/>
    <property type="match status" value="1"/>
</dbReference>
<sequence>MIDVQFYKGTLQPIILKLLQDNGKMYGYEIISKIKILSNNQFEIKEGALYPILHKLETQNVIEVEAVKINGRIRKYYKLTEIGQKETVNRLASLNETIDQIQNLINPKLSNL</sequence>
<evidence type="ECO:0000259" key="1">
    <source>
        <dbReference type="Pfam" id="PF03551"/>
    </source>
</evidence>
<dbReference type="InterPro" id="IPR005149">
    <property type="entry name" value="Tscrpt_reg_PadR_N"/>
</dbReference>
<comment type="caution">
    <text evidence="2">The sequence shown here is derived from an EMBL/GenBank/DDBJ whole genome shotgun (WGS) entry which is preliminary data.</text>
</comment>
<dbReference type="EMBL" id="JABFOQ010000046">
    <property type="protein sequence ID" value="NOJ76664.1"/>
    <property type="molecule type" value="Genomic_DNA"/>
</dbReference>
<protein>
    <submittedName>
        <fullName evidence="2">Helix-turn-helix transcriptional regulator</fullName>
    </submittedName>
</protein>